<keyword evidence="4" id="KW-1185">Reference proteome</keyword>
<comment type="caution">
    <text evidence="3">The sequence shown here is derived from an EMBL/GenBank/DDBJ whole genome shotgun (WGS) entry which is preliminary data.</text>
</comment>
<dbReference type="AlphaFoldDB" id="A0A9Q1KLN5"/>
<dbReference type="Proteomes" id="UP001153076">
    <property type="component" value="Unassembled WGS sequence"/>
</dbReference>
<evidence type="ECO:0000313" key="3">
    <source>
        <dbReference type="EMBL" id="KAJ8445910.1"/>
    </source>
</evidence>
<accession>A0A9Q1KLN5</accession>
<organism evidence="3 4">
    <name type="scientific">Carnegiea gigantea</name>
    <dbReference type="NCBI Taxonomy" id="171969"/>
    <lineage>
        <taxon>Eukaryota</taxon>
        <taxon>Viridiplantae</taxon>
        <taxon>Streptophyta</taxon>
        <taxon>Embryophyta</taxon>
        <taxon>Tracheophyta</taxon>
        <taxon>Spermatophyta</taxon>
        <taxon>Magnoliopsida</taxon>
        <taxon>eudicotyledons</taxon>
        <taxon>Gunneridae</taxon>
        <taxon>Pentapetalae</taxon>
        <taxon>Caryophyllales</taxon>
        <taxon>Cactineae</taxon>
        <taxon>Cactaceae</taxon>
        <taxon>Cactoideae</taxon>
        <taxon>Echinocereeae</taxon>
        <taxon>Carnegiea</taxon>
    </lineage>
</organism>
<feature type="region of interest" description="Disordered" evidence="2">
    <location>
        <begin position="1"/>
        <end position="47"/>
    </location>
</feature>
<feature type="compositionally biased region" description="Basic and acidic residues" evidence="2">
    <location>
        <begin position="317"/>
        <end position="327"/>
    </location>
</feature>
<keyword evidence="1" id="KW-0175">Coiled coil</keyword>
<name>A0A9Q1KLN5_9CARY</name>
<evidence type="ECO:0000256" key="2">
    <source>
        <dbReference type="SAM" id="MobiDB-lite"/>
    </source>
</evidence>
<evidence type="ECO:0000256" key="1">
    <source>
        <dbReference type="SAM" id="Coils"/>
    </source>
</evidence>
<feature type="coiled-coil region" evidence="1">
    <location>
        <begin position="189"/>
        <end position="230"/>
    </location>
</feature>
<feature type="compositionally biased region" description="Basic and acidic residues" evidence="2">
    <location>
        <begin position="24"/>
        <end position="47"/>
    </location>
</feature>
<feature type="region of interest" description="Disordered" evidence="2">
    <location>
        <begin position="317"/>
        <end position="340"/>
    </location>
</feature>
<evidence type="ECO:0000313" key="4">
    <source>
        <dbReference type="Proteomes" id="UP001153076"/>
    </source>
</evidence>
<proteinExistence type="predicted"/>
<reference evidence="3" key="1">
    <citation type="submission" date="2022-04" db="EMBL/GenBank/DDBJ databases">
        <title>Carnegiea gigantea Genome sequencing and assembly v2.</title>
        <authorList>
            <person name="Copetti D."/>
            <person name="Sanderson M.J."/>
            <person name="Burquez A."/>
            <person name="Wojciechowski M.F."/>
        </authorList>
    </citation>
    <scope>NUCLEOTIDE SEQUENCE</scope>
    <source>
        <strain evidence="3">SGP5-SGP5p</strain>
        <tissue evidence="3">Aerial part</tissue>
    </source>
</reference>
<gene>
    <name evidence="3" type="ORF">Cgig2_009839</name>
</gene>
<sequence length="423" mass="46684">MRSKKRHDLQREGQRVVGHRKGFGVKEKGNVEEVKRRSTNDEREDAGRQQAVDVDIRHRCALDAICVLNDQLSDIQKEAVRGMVWSTGKRVVFKRSDGDCGVAWDLVHIMEDVDGVGEYNWVEEVWEFLVHTMEESQEKIWSMKNLQINGFVMILQIIPVRDDERRIEAMEALIASEDYSVHVEDAQGVINVEEQLRRVRDALRKEREALAKKREAHTVTKKELAELKEAVVMKTAVDDILEVDDKSQLGSSANANVEPIVRPVAEEDAVEDLEGTAVSGDVTVDYTHNSIDQGGDCGRKSPCDVVVDADVMVSDEKSNEGVAKDGPEVPTRSNKGATYDGPMVVGVDVVRYDTHGTEAETSAGPSNQTSAVVEGTVDEVHDGSGNPSPIATVVMTSDEDSSPTSSEARHRRISPPTTAPTCR</sequence>
<protein>
    <submittedName>
        <fullName evidence="3">Uncharacterized protein</fullName>
    </submittedName>
</protein>
<feature type="region of interest" description="Disordered" evidence="2">
    <location>
        <begin position="378"/>
        <end position="423"/>
    </location>
</feature>
<dbReference type="EMBL" id="JAKOGI010000068">
    <property type="protein sequence ID" value="KAJ8445910.1"/>
    <property type="molecule type" value="Genomic_DNA"/>
</dbReference>